<comment type="caution">
    <text evidence="1">The sequence shown here is derived from an EMBL/GenBank/DDBJ whole genome shotgun (WGS) entry which is preliminary data.</text>
</comment>
<evidence type="ECO:0000313" key="1">
    <source>
        <dbReference type="EMBL" id="MBC5621440.1"/>
    </source>
</evidence>
<reference evidence="1 2" key="1">
    <citation type="submission" date="2020-08" db="EMBL/GenBank/DDBJ databases">
        <title>Genome public.</title>
        <authorList>
            <person name="Liu C."/>
            <person name="Sun Q."/>
        </authorList>
    </citation>
    <scope>NUCLEOTIDE SEQUENCE [LARGE SCALE GENOMIC DNA]</scope>
    <source>
        <strain evidence="1 2">NSJ-56</strain>
    </source>
</reference>
<dbReference type="EMBL" id="JACOOH010000004">
    <property type="protein sequence ID" value="MBC5621440.1"/>
    <property type="molecule type" value="Genomic_DNA"/>
</dbReference>
<gene>
    <name evidence="1" type="ORF">H8S64_10060</name>
</gene>
<dbReference type="Proteomes" id="UP000646484">
    <property type="component" value="Unassembled WGS sequence"/>
</dbReference>
<proteinExistence type="predicted"/>
<dbReference type="RefSeq" id="WP_186975976.1">
    <property type="nucleotide sequence ID" value="NZ_JACOOH010000004.1"/>
</dbReference>
<name>A0ABR7D0I8_9BACT</name>
<accession>A0ABR7D0I8</accession>
<evidence type="ECO:0000313" key="2">
    <source>
        <dbReference type="Proteomes" id="UP000646484"/>
    </source>
</evidence>
<keyword evidence="2" id="KW-1185">Reference proteome</keyword>
<evidence type="ECO:0008006" key="3">
    <source>
        <dbReference type="Google" id="ProtNLM"/>
    </source>
</evidence>
<sequence length="358" mass="39093">MITILYDATSYENPFPGINISGAAGNTRPVGIIIPDDVKWLVTDKASENTNGGSYAVTVTAVAEDPERESEVYGASTYDKATPPYTPPRETTLTLVTNADGKNIHHEYRVVQDWIFPNVFTLSTQLARGTFAVPAGCTFDQSTRTITLPPFQKGYLYYTGDPVAGILKDQSWLHPQRENLRVNLNADDNFQSSSPRSVTLTIRVWDDATSGIITEDYTITQSAGNFDPALLTTGVTVNSTTLSGITVTDDAVMIPDNYNSGTTNPSYADALLLVGKDEKGFIATVPPEQDWLWLEVPLYETMQYYPAHDGKYVRRIRVDTNTGGAERSADINILYRDAGGNIARKTIRITQGAGGGTI</sequence>
<protein>
    <recommendedName>
        <fullName evidence="3">BACON domain-containing protein</fullName>
    </recommendedName>
</protein>
<organism evidence="1 2">
    <name type="scientific">Butyricimonas hominis</name>
    <dbReference type="NCBI Taxonomy" id="2763032"/>
    <lineage>
        <taxon>Bacteria</taxon>
        <taxon>Pseudomonadati</taxon>
        <taxon>Bacteroidota</taxon>
        <taxon>Bacteroidia</taxon>
        <taxon>Bacteroidales</taxon>
        <taxon>Odoribacteraceae</taxon>
        <taxon>Butyricimonas</taxon>
    </lineage>
</organism>